<reference evidence="3" key="1">
    <citation type="journal article" date="2016" name="Gigascience">
        <title>De novo construction of an expanded transcriptome assembly for the western tarnished plant bug, Lygus hesperus.</title>
        <authorList>
            <person name="Tassone E.E."/>
            <person name="Geib S.M."/>
            <person name="Hall B."/>
            <person name="Fabrick J.A."/>
            <person name="Brent C.S."/>
            <person name="Hull J.J."/>
        </authorList>
    </citation>
    <scope>NUCLEOTIDE SEQUENCE</scope>
</reference>
<accession>A0A146LW19</accession>
<evidence type="ECO:0000256" key="2">
    <source>
        <dbReference type="SAM" id="Phobius"/>
    </source>
</evidence>
<evidence type="ECO:0000313" key="3">
    <source>
        <dbReference type="EMBL" id="JAQ10886.1"/>
    </source>
</evidence>
<feature type="compositionally biased region" description="Low complexity" evidence="1">
    <location>
        <begin position="69"/>
        <end position="79"/>
    </location>
</feature>
<name>A0A146LW19_LYGHE</name>
<keyword evidence="2" id="KW-1133">Transmembrane helix</keyword>
<feature type="region of interest" description="Disordered" evidence="1">
    <location>
        <begin position="69"/>
        <end position="96"/>
    </location>
</feature>
<organism evidence="3">
    <name type="scientific">Lygus hesperus</name>
    <name type="common">Western plant bug</name>
    <dbReference type="NCBI Taxonomy" id="30085"/>
    <lineage>
        <taxon>Eukaryota</taxon>
        <taxon>Metazoa</taxon>
        <taxon>Ecdysozoa</taxon>
        <taxon>Arthropoda</taxon>
        <taxon>Hexapoda</taxon>
        <taxon>Insecta</taxon>
        <taxon>Pterygota</taxon>
        <taxon>Neoptera</taxon>
        <taxon>Paraneoptera</taxon>
        <taxon>Hemiptera</taxon>
        <taxon>Heteroptera</taxon>
        <taxon>Panheteroptera</taxon>
        <taxon>Cimicomorpha</taxon>
        <taxon>Miridae</taxon>
        <taxon>Mirini</taxon>
        <taxon>Lygus</taxon>
    </lineage>
</organism>
<feature type="region of interest" description="Disordered" evidence="1">
    <location>
        <begin position="1"/>
        <end position="20"/>
    </location>
</feature>
<keyword evidence="2" id="KW-0472">Membrane</keyword>
<protein>
    <submittedName>
        <fullName evidence="3">Uncharacterized protein</fullName>
    </submittedName>
</protein>
<gene>
    <name evidence="3" type="ORF">g.78646</name>
</gene>
<feature type="transmembrane region" description="Helical" evidence="2">
    <location>
        <begin position="112"/>
        <end position="133"/>
    </location>
</feature>
<evidence type="ECO:0000256" key="1">
    <source>
        <dbReference type="SAM" id="MobiDB-lite"/>
    </source>
</evidence>
<proteinExistence type="predicted"/>
<keyword evidence="2" id="KW-0812">Transmembrane</keyword>
<dbReference type="EMBL" id="GDHC01007743">
    <property type="protein sequence ID" value="JAQ10886.1"/>
    <property type="molecule type" value="Transcribed_RNA"/>
</dbReference>
<dbReference type="AlphaFoldDB" id="A0A146LW19"/>
<sequence>MAASAPVEAAPTPQGYFSFENRPPAVPPPQFYEPMVRGSLATLSVDVASTPWAPPSSWPPPPQTPVYPTVLPQFHRPPTSARPPPPRYPSIVAGHPLEPPPLRRRRTICLRVLSTIVILIIIIIVITIAFKFIHKNK</sequence>